<accession>A0A7V4E6G9</accession>
<organism evidence="1">
    <name type="scientific">Thermus tengchongensis</name>
    <dbReference type="NCBI Taxonomy" id="1214928"/>
    <lineage>
        <taxon>Bacteria</taxon>
        <taxon>Thermotogati</taxon>
        <taxon>Deinococcota</taxon>
        <taxon>Deinococci</taxon>
        <taxon>Thermales</taxon>
        <taxon>Thermaceae</taxon>
        <taxon>Thermus</taxon>
    </lineage>
</organism>
<evidence type="ECO:0000313" key="1">
    <source>
        <dbReference type="EMBL" id="HGL50324.1"/>
    </source>
</evidence>
<dbReference type="EMBL" id="DTCX01000390">
    <property type="protein sequence ID" value="HGL50324.1"/>
    <property type="molecule type" value="Genomic_DNA"/>
</dbReference>
<gene>
    <name evidence="1" type="ORF">ENU54_06980</name>
</gene>
<reference evidence="1" key="1">
    <citation type="journal article" date="2020" name="mSystems">
        <title>Genome- and Community-Level Interaction Insights into Carbon Utilization and Element Cycling Functions of Hydrothermarchaeota in Hydrothermal Sediment.</title>
        <authorList>
            <person name="Zhou Z."/>
            <person name="Liu Y."/>
            <person name="Xu W."/>
            <person name="Pan J."/>
            <person name="Luo Z.H."/>
            <person name="Li M."/>
        </authorList>
    </citation>
    <scope>NUCLEOTIDE SEQUENCE [LARGE SCALE GENOMIC DNA]</scope>
    <source>
        <strain evidence="1">SpSt-679</strain>
    </source>
</reference>
<sequence>MKEILVRDKCSACGGAGIITHLAWERYWRDCRERWIGVEEWFAQEGYDEPPPEEVPCPECDGQGYVMRWVDIATILREVRHA</sequence>
<proteinExistence type="predicted"/>
<comment type="caution">
    <text evidence="1">The sequence shown here is derived from an EMBL/GenBank/DDBJ whole genome shotgun (WGS) entry which is preliminary data.</text>
</comment>
<dbReference type="AlphaFoldDB" id="A0A7V4E6G9"/>
<protein>
    <submittedName>
        <fullName evidence="1">Uncharacterized protein</fullName>
    </submittedName>
</protein>
<name>A0A7V4E6G9_9DEIN</name>